<dbReference type="SUPFAM" id="SSF46785">
    <property type="entry name" value="Winged helix' DNA-binding domain"/>
    <property type="match status" value="1"/>
</dbReference>
<dbReference type="Pfam" id="PF13730">
    <property type="entry name" value="HTH_36"/>
    <property type="match status" value="1"/>
</dbReference>
<sequence>MRCDQEWSKNVSIQAVAWAIDQKTGSAAGKVVLICLANYADEDGKCWPSQKTIAEETELSERSVREWLQKLEDAGLLTREPRRRDDGYRAADLICLALKNQPAKSAGKPNLTGKSRQSHRQIAPISPEPVAAPTSFEPSREPSAEAAREETDLEKLDAKLFEAAGDKIQPHGALVLSSIYGLLEAGCDLETDILPTIRARASKLTRPAGSWAYFVPAIRDAYEQRIAAGKGLLKPKEPVTLGQWEQGLPPDEQRAKWAKTLAMARSTGQWKTWLWGPKPGDPGCRVPEDLIAAERFLRPERLTEETKVPA</sequence>
<gene>
    <name evidence="2" type="ORF">DES43_1565</name>
</gene>
<evidence type="ECO:0000313" key="2">
    <source>
        <dbReference type="EMBL" id="TDR28881.1"/>
    </source>
</evidence>
<protein>
    <submittedName>
        <fullName evidence="2">Helix-turn-helix protein</fullName>
    </submittedName>
</protein>
<comment type="caution">
    <text evidence="2">The sequence shown here is derived from an EMBL/GenBank/DDBJ whole genome shotgun (WGS) entry which is preliminary data.</text>
</comment>
<dbReference type="Gene3D" id="1.10.10.10">
    <property type="entry name" value="Winged helix-like DNA-binding domain superfamily/Winged helix DNA-binding domain"/>
    <property type="match status" value="1"/>
</dbReference>
<dbReference type="Proteomes" id="UP000294958">
    <property type="component" value="Unassembled WGS sequence"/>
</dbReference>
<dbReference type="InterPro" id="IPR036388">
    <property type="entry name" value="WH-like_DNA-bd_sf"/>
</dbReference>
<dbReference type="EMBL" id="SNZF01000056">
    <property type="protein sequence ID" value="TDR28881.1"/>
    <property type="molecule type" value="Genomic_DNA"/>
</dbReference>
<evidence type="ECO:0000256" key="1">
    <source>
        <dbReference type="SAM" id="MobiDB-lite"/>
    </source>
</evidence>
<dbReference type="AlphaFoldDB" id="A0A4V3DJG5"/>
<accession>A0A4V3DJG5</accession>
<feature type="compositionally biased region" description="Basic and acidic residues" evidence="1">
    <location>
        <begin position="138"/>
        <end position="151"/>
    </location>
</feature>
<evidence type="ECO:0000313" key="3">
    <source>
        <dbReference type="Proteomes" id="UP000294958"/>
    </source>
</evidence>
<dbReference type="InterPro" id="IPR036390">
    <property type="entry name" value="WH_DNA-bd_sf"/>
</dbReference>
<keyword evidence="3" id="KW-1185">Reference proteome</keyword>
<reference evidence="2 3" key="1">
    <citation type="submission" date="2019-03" db="EMBL/GenBank/DDBJ databases">
        <title>Genomic Encyclopedia of Type Strains, Phase IV (KMG-IV): sequencing the most valuable type-strain genomes for metagenomic binning, comparative biology and taxonomic classification.</title>
        <authorList>
            <person name="Goeker M."/>
        </authorList>
    </citation>
    <scope>NUCLEOTIDE SEQUENCE [LARGE SCALE GENOMIC DNA]</scope>
    <source>
        <strain evidence="2 3">DSM 11603</strain>
    </source>
</reference>
<organism evidence="2 3">
    <name type="scientific">Aquamicrobium defluvii</name>
    <dbReference type="NCBI Taxonomy" id="69279"/>
    <lineage>
        <taxon>Bacteria</taxon>
        <taxon>Pseudomonadati</taxon>
        <taxon>Pseudomonadota</taxon>
        <taxon>Alphaproteobacteria</taxon>
        <taxon>Hyphomicrobiales</taxon>
        <taxon>Phyllobacteriaceae</taxon>
        <taxon>Aquamicrobium</taxon>
    </lineage>
</organism>
<feature type="region of interest" description="Disordered" evidence="1">
    <location>
        <begin position="103"/>
        <end position="151"/>
    </location>
</feature>
<name>A0A4V3DJG5_9HYPH</name>
<proteinExistence type="predicted"/>
<dbReference type="OrthoDB" id="7211084at2"/>